<keyword evidence="3" id="KW-1185">Reference proteome</keyword>
<evidence type="ECO:0000313" key="2">
    <source>
        <dbReference type="EMBL" id="MSS78067.1"/>
    </source>
</evidence>
<feature type="chain" id="PRO_5026876297" evidence="1">
    <location>
        <begin position="25"/>
        <end position="207"/>
    </location>
</feature>
<evidence type="ECO:0000256" key="1">
    <source>
        <dbReference type="SAM" id="SignalP"/>
    </source>
</evidence>
<gene>
    <name evidence="2" type="ORF">FYJ26_06590</name>
</gene>
<accession>A0A6N7VW47</accession>
<dbReference type="EMBL" id="VULQ01000007">
    <property type="protein sequence ID" value="MSS78067.1"/>
    <property type="molecule type" value="Genomic_DNA"/>
</dbReference>
<dbReference type="Proteomes" id="UP000441925">
    <property type="component" value="Unassembled WGS sequence"/>
</dbReference>
<protein>
    <submittedName>
        <fullName evidence="2">Uncharacterized protein</fullName>
    </submittedName>
</protein>
<feature type="signal peptide" evidence="1">
    <location>
        <begin position="1"/>
        <end position="24"/>
    </location>
</feature>
<evidence type="ECO:0000313" key="3">
    <source>
        <dbReference type="Proteomes" id="UP000441925"/>
    </source>
</evidence>
<keyword evidence="1" id="KW-0732">Signal</keyword>
<proteinExistence type="predicted"/>
<dbReference type="RefSeq" id="WP_154540835.1">
    <property type="nucleotide sequence ID" value="NZ_JAXDSU010000061.1"/>
</dbReference>
<sequence>MLKKVIAVSISILMILSGIRPSLASEESKTFDEIVESTLKDNNLDYKSEKYDLSNDDWEIINKELSYSGYLNKIDKNNYKEFNNSKLVPVKVESKEYDKAIILPIYYENNNSKLFTQVVYIPDQKIVLSVASAELDENEELNEFFAYNNISYFREIRYSLPKFVCDLGGAVACATFCGGVGAAFPVFGVACSIICGPAFGYACDGVE</sequence>
<name>A0A6N7VW47_9FIRM</name>
<reference evidence="2 3" key="1">
    <citation type="submission" date="2019-08" db="EMBL/GenBank/DDBJ databases">
        <title>In-depth cultivation of the pig gut microbiome towards novel bacterial diversity and tailored functional studies.</title>
        <authorList>
            <person name="Wylensek D."/>
            <person name="Hitch T.C.A."/>
            <person name="Clavel T."/>
        </authorList>
    </citation>
    <scope>NUCLEOTIDE SEQUENCE [LARGE SCALE GENOMIC DNA]</scope>
    <source>
        <strain evidence="2 3">WCA-380-WT-2B</strain>
    </source>
</reference>
<comment type="caution">
    <text evidence="2">The sequence shown here is derived from an EMBL/GenBank/DDBJ whole genome shotgun (WGS) entry which is preliminary data.</text>
</comment>
<dbReference type="AlphaFoldDB" id="A0A6N7VW47"/>
<organism evidence="2 3">
    <name type="scientific">Anaerococcus porci</name>
    <dbReference type="NCBI Taxonomy" id="2652269"/>
    <lineage>
        <taxon>Bacteria</taxon>
        <taxon>Bacillati</taxon>
        <taxon>Bacillota</taxon>
        <taxon>Tissierellia</taxon>
        <taxon>Tissierellales</taxon>
        <taxon>Peptoniphilaceae</taxon>
        <taxon>Anaerococcus</taxon>
    </lineage>
</organism>